<dbReference type="eggNOG" id="ENOG5032Y82">
    <property type="taxonomic scope" value="Bacteria"/>
</dbReference>
<reference evidence="2 3" key="1">
    <citation type="submission" date="2014-03" db="EMBL/GenBank/DDBJ databases">
        <title>The draft genome sequence of Thioclava dalianensis DLFJ1-1.</title>
        <authorList>
            <person name="Lai Q."/>
            <person name="Shao Z."/>
        </authorList>
    </citation>
    <scope>NUCLEOTIDE SEQUENCE [LARGE SCALE GENOMIC DNA]</scope>
    <source>
        <strain evidence="2 3">DLFJ1-1</strain>
    </source>
</reference>
<organism evidence="2 3">
    <name type="scientific">Thioclava dalianensis</name>
    <dbReference type="NCBI Taxonomy" id="1185766"/>
    <lineage>
        <taxon>Bacteria</taxon>
        <taxon>Pseudomonadati</taxon>
        <taxon>Pseudomonadota</taxon>
        <taxon>Alphaproteobacteria</taxon>
        <taxon>Rhodobacterales</taxon>
        <taxon>Paracoccaceae</taxon>
        <taxon>Thioclava</taxon>
    </lineage>
</organism>
<dbReference type="STRING" id="1185766.SAMN05216224_101547"/>
<feature type="signal peptide" evidence="1">
    <location>
        <begin position="1"/>
        <end position="22"/>
    </location>
</feature>
<sequence length="103" mass="11310">MTFKTTLGLCAFGAAMGFVSMAAAGPIDNACMKAGRTTNASMCSCIQQVADMTLSNRDQRRAANFFHDPDRAQDVRMSDSQSDNDFWDRYKKFASAAEGFCQQ</sequence>
<accession>A0A074TFZ7</accession>
<dbReference type="EMBL" id="JHEH01000018">
    <property type="protein sequence ID" value="KEP69070.1"/>
    <property type="molecule type" value="Genomic_DNA"/>
</dbReference>
<dbReference type="Proteomes" id="UP000027725">
    <property type="component" value="Unassembled WGS sequence"/>
</dbReference>
<dbReference type="RefSeq" id="WP_038067319.1">
    <property type="nucleotide sequence ID" value="NZ_FOVB01000001.1"/>
</dbReference>
<evidence type="ECO:0000256" key="1">
    <source>
        <dbReference type="SAM" id="SignalP"/>
    </source>
</evidence>
<gene>
    <name evidence="2" type="ORF">DL1_05620</name>
</gene>
<proteinExistence type="predicted"/>
<keyword evidence="3" id="KW-1185">Reference proteome</keyword>
<dbReference type="AlphaFoldDB" id="A0A074TFZ7"/>
<comment type="caution">
    <text evidence="2">The sequence shown here is derived from an EMBL/GenBank/DDBJ whole genome shotgun (WGS) entry which is preliminary data.</text>
</comment>
<name>A0A074TFZ7_9RHOB</name>
<keyword evidence="1" id="KW-0732">Signal</keyword>
<protein>
    <submittedName>
        <fullName evidence="2">Arginine transporter</fullName>
    </submittedName>
</protein>
<feature type="chain" id="PRO_5001701358" evidence="1">
    <location>
        <begin position="23"/>
        <end position="103"/>
    </location>
</feature>
<evidence type="ECO:0000313" key="3">
    <source>
        <dbReference type="Proteomes" id="UP000027725"/>
    </source>
</evidence>
<evidence type="ECO:0000313" key="2">
    <source>
        <dbReference type="EMBL" id="KEP69070.1"/>
    </source>
</evidence>